<sequence>MHILTLWTSNSHGRRHLHLSLAAFSCSIVTTVEPRRASPPSPATSSLAAAPPVVNPVAVHSSSIRHDPAAVETVADADAKLPPQHSSAATTSLVLSPLRA</sequence>
<comment type="caution">
    <text evidence="2">The sequence shown here is derived from an EMBL/GenBank/DDBJ whole genome shotgun (WGS) entry which is preliminary data.</text>
</comment>
<reference evidence="2 3" key="1">
    <citation type="journal article" date="2023" name="G3 (Bethesda)">
        <title>A chromosome-length genome assembly and annotation of blackberry (Rubus argutus, cv. 'Hillquist').</title>
        <authorList>
            <person name="Bruna T."/>
            <person name="Aryal R."/>
            <person name="Dudchenko O."/>
            <person name="Sargent D.J."/>
            <person name="Mead D."/>
            <person name="Buti M."/>
            <person name="Cavallini A."/>
            <person name="Hytonen T."/>
            <person name="Andres J."/>
            <person name="Pham M."/>
            <person name="Weisz D."/>
            <person name="Mascagni F."/>
            <person name="Usai G."/>
            <person name="Natali L."/>
            <person name="Bassil N."/>
            <person name="Fernandez G.E."/>
            <person name="Lomsadze A."/>
            <person name="Armour M."/>
            <person name="Olukolu B."/>
            <person name="Poorten T."/>
            <person name="Britton C."/>
            <person name="Davik J."/>
            <person name="Ashrafi H."/>
            <person name="Aiden E.L."/>
            <person name="Borodovsky M."/>
            <person name="Worthington M."/>
        </authorList>
    </citation>
    <scope>NUCLEOTIDE SEQUENCE [LARGE SCALE GENOMIC DNA]</scope>
    <source>
        <strain evidence="2">PI 553951</strain>
    </source>
</reference>
<feature type="region of interest" description="Disordered" evidence="1">
    <location>
        <begin position="78"/>
        <end position="100"/>
    </location>
</feature>
<dbReference type="EMBL" id="JBEDUW010000005">
    <property type="protein sequence ID" value="KAK9928842.1"/>
    <property type="molecule type" value="Genomic_DNA"/>
</dbReference>
<name>A0AAW1WWU1_RUBAR</name>
<organism evidence="2 3">
    <name type="scientific">Rubus argutus</name>
    <name type="common">Southern blackberry</name>
    <dbReference type="NCBI Taxonomy" id="59490"/>
    <lineage>
        <taxon>Eukaryota</taxon>
        <taxon>Viridiplantae</taxon>
        <taxon>Streptophyta</taxon>
        <taxon>Embryophyta</taxon>
        <taxon>Tracheophyta</taxon>
        <taxon>Spermatophyta</taxon>
        <taxon>Magnoliopsida</taxon>
        <taxon>eudicotyledons</taxon>
        <taxon>Gunneridae</taxon>
        <taxon>Pentapetalae</taxon>
        <taxon>rosids</taxon>
        <taxon>fabids</taxon>
        <taxon>Rosales</taxon>
        <taxon>Rosaceae</taxon>
        <taxon>Rosoideae</taxon>
        <taxon>Rosoideae incertae sedis</taxon>
        <taxon>Rubus</taxon>
    </lineage>
</organism>
<protein>
    <submittedName>
        <fullName evidence="2">Uncharacterized protein</fullName>
    </submittedName>
</protein>
<keyword evidence="3" id="KW-1185">Reference proteome</keyword>
<evidence type="ECO:0000313" key="3">
    <source>
        <dbReference type="Proteomes" id="UP001457282"/>
    </source>
</evidence>
<dbReference type="Proteomes" id="UP001457282">
    <property type="component" value="Unassembled WGS sequence"/>
</dbReference>
<accession>A0AAW1WWU1</accession>
<evidence type="ECO:0000313" key="2">
    <source>
        <dbReference type="EMBL" id="KAK9928842.1"/>
    </source>
</evidence>
<feature type="compositionally biased region" description="Polar residues" evidence="1">
    <location>
        <begin position="84"/>
        <end position="94"/>
    </location>
</feature>
<evidence type="ECO:0000256" key="1">
    <source>
        <dbReference type="SAM" id="MobiDB-lite"/>
    </source>
</evidence>
<dbReference type="AlphaFoldDB" id="A0AAW1WWU1"/>
<gene>
    <name evidence="2" type="ORF">M0R45_025962</name>
</gene>
<proteinExistence type="predicted"/>